<evidence type="ECO:0000313" key="5">
    <source>
        <dbReference type="Proteomes" id="UP001629230"/>
    </source>
</evidence>
<dbReference type="Gene3D" id="3.40.50.450">
    <property type="match status" value="1"/>
</dbReference>
<evidence type="ECO:0000256" key="2">
    <source>
        <dbReference type="ARBA" id="ARBA00006763"/>
    </source>
</evidence>
<dbReference type="RefSeq" id="WP_408180281.1">
    <property type="nucleotide sequence ID" value="NZ_JAQQEZ010000030.1"/>
</dbReference>
<keyword evidence="3" id="KW-0378">Hydrolase</keyword>
<evidence type="ECO:0000256" key="1">
    <source>
        <dbReference type="ARBA" id="ARBA00000274"/>
    </source>
</evidence>
<dbReference type="NCBIfam" id="TIGR00730">
    <property type="entry name" value="Rossman fold protein, TIGR00730 family"/>
    <property type="match status" value="1"/>
</dbReference>
<dbReference type="SUPFAM" id="SSF102405">
    <property type="entry name" value="MCP/YpsA-like"/>
    <property type="match status" value="1"/>
</dbReference>
<proteinExistence type="inferred from homology"/>
<gene>
    <name evidence="4" type="ORF">PQR57_31830</name>
</gene>
<dbReference type="InterPro" id="IPR005269">
    <property type="entry name" value="LOG"/>
</dbReference>
<protein>
    <recommendedName>
        <fullName evidence="3">Cytokinin riboside 5'-monophosphate phosphoribohydrolase</fullName>
        <ecNumber evidence="3">3.2.2.n1</ecNumber>
    </recommendedName>
</protein>
<organism evidence="4 5">
    <name type="scientific">Paraburkholderia dipogonis</name>
    <dbReference type="NCBI Taxonomy" id="1211383"/>
    <lineage>
        <taxon>Bacteria</taxon>
        <taxon>Pseudomonadati</taxon>
        <taxon>Pseudomonadota</taxon>
        <taxon>Betaproteobacteria</taxon>
        <taxon>Burkholderiales</taxon>
        <taxon>Burkholderiaceae</taxon>
        <taxon>Paraburkholderia</taxon>
    </lineage>
</organism>
<comment type="similarity">
    <text evidence="2 3">Belongs to the LOG family.</text>
</comment>
<name>A0ABW9AZQ0_9BURK</name>
<dbReference type="EC" id="3.2.2.n1" evidence="3"/>
<dbReference type="EMBL" id="JAQQEZ010000030">
    <property type="protein sequence ID" value="MFM0005579.1"/>
    <property type="molecule type" value="Genomic_DNA"/>
</dbReference>
<comment type="caution">
    <text evidence="4">The sequence shown here is derived from an EMBL/GenBank/DDBJ whole genome shotgun (WGS) entry which is preliminary data.</text>
</comment>
<evidence type="ECO:0000313" key="4">
    <source>
        <dbReference type="EMBL" id="MFM0005579.1"/>
    </source>
</evidence>
<accession>A0ABW9AZQ0</accession>
<evidence type="ECO:0000256" key="3">
    <source>
        <dbReference type="RuleBase" id="RU363015"/>
    </source>
</evidence>
<dbReference type="PANTHER" id="PTHR31223:SF70">
    <property type="entry name" value="LOG FAMILY PROTEIN YJL055W"/>
    <property type="match status" value="1"/>
</dbReference>
<dbReference type="PANTHER" id="PTHR31223">
    <property type="entry name" value="LOG FAMILY PROTEIN YJL055W"/>
    <property type="match status" value="1"/>
</dbReference>
<comment type="catalytic activity">
    <reaction evidence="1">
        <text>AMP + H2O = D-ribose 5-phosphate + adenine</text>
        <dbReference type="Rhea" id="RHEA:20129"/>
        <dbReference type="ChEBI" id="CHEBI:15377"/>
        <dbReference type="ChEBI" id="CHEBI:16708"/>
        <dbReference type="ChEBI" id="CHEBI:78346"/>
        <dbReference type="ChEBI" id="CHEBI:456215"/>
        <dbReference type="EC" id="3.2.2.4"/>
    </reaction>
</comment>
<reference evidence="4 5" key="1">
    <citation type="journal article" date="2024" name="Chem. Sci.">
        <title>Discovery of megapolipeptins by genome mining of a Burkholderiales bacteria collection.</title>
        <authorList>
            <person name="Paulo B.S."/>
            <person name="Recchia M.J.J."/>
            <person name="Lee S."/>
            <person name="Fergusson C.H."/>
            <person name="Romanowski S.B."/>
            <person name="Hernandez A."/>
            <person name="Krull N."/>
            <person name="Liu D.Y."/>
            <person name="Cavanagh H."/>
            <person name="Bos A."/>
            <person name="Gray C.A."/>
            <person name="Murphy B.T."/>
            <person name="Linington R.G."/>
            <person name="Eustaquio A.S."/>
        </authorList>
    </citation>
    <scope>NUCLEOTIDE SEQUENCE [LARGE SCALE GENOMIC DNA]</scope>
    <source>
        <strain evidence="4 5">RL17-350-BIC-A</strain>
    </source>
</reference>
<keyword evidence="5" id="KW-1185">Reference proteome</keyword>
<keyword evidence="3" id="KW-0203">Cytokinin biosynthesis</keyword>
<dbReference type="Proteomes" id="UP001629230">
    <property type="component" value="Unassembled WGS sequence"/>
</dbReference>
<dbReference type="InterPro" id="IPR031100">
    <property type="entry name" value="LOG_fam"/>
</dbReference>
<dbReference type="Pfam" id="PF03641">
    <property type="entry name" value="Lysine_decarbox"/>
    <property type="match status" value="1"/>
</dbReference>
<sequence length="193" mass="20565">MSTRSIKSIAVFCGSNYGASEEFADGARALGRALGKAGITVVYGGTTKGLMGVVADAALAAGGNVHGVITQSLHQRGHSHSGLTHHEIVQTLRSRKERMVELADAFVALPGGIGTIEELMEVWTMNQLSEIDEPVGLLNTAGFFAAFLGFIDHMVDTKFLPAAHRHSISVDADASALIEKLHNYARVDVPKWL</sequence>